<dbReference type="Proteomes" id="UP001596392">
    <property type="component" value="Unassembled WGS sequence"/>
</dbReference>
<feature type="transmembrane region" description="Helical" evidence="1">
    <location>
        <begin position="135"/>
        <end position="155"/>
    </location>
</feature>
<sequence>MDDPSSASITTGRLVRSTVLDGNAHLAVTTGAALALLGYLLPWFKKRDSYQWWYSGWDYATLTGGGGWTLVALVLLLLALVASFWTRRSKAATVVCLTGSVAGGFWSAAVVAASFSTMGERSSLNGLAQLPFGVGMPLLALGLGLAVTMAGYQLVRHLIGEHVGY</sequence>
<feature type="transmembrane region" description="Helical" evidence="1">
    <location>
        <begin position="23"/>
        <end position="44"/>
    </location>
</feature>
<gene>
    <name evidence="2" type="ORF">ACFQO7_35470</name>
</gene>
<dbReference type="EMBL" id="JBHTAC010000065">
    <property type="protein sequence ID" value="MFC7247793.1"/>
    <property type="molecule type" value="Genomic_DNA"/>
</dbReference>
<evidence type="ECO:0000313" key="2">
    <source>
        <dbReference type="EMBL" id="MFC7247793.1"/>
    </source>
</evidence>
<accession>A0ABW2H8X2</accession>
<feature type="transmembrane region" description="Helical" evidence="1">
    <location>
        <begin position="64"/>
        <end position="85"/>
    </location>
</feature>
<dbReference type="RefSeq" id="WP_376810498.1">
    <property type="nucleotide sequence ID" value="NZ_JBHTAC010000065.1"/>
</dbReference>
<feature type="transmembrane region" description="Helical" evidence="1">
    <location>
        <begin position="92"/>
        <end position="115"/>
    </location>
</feature>
<protein>
    <submittedName>
        <fullName evidence="2">Uncharacterized protein</fullName>
    </submittedName>
</protein>
<keyword evidence="3" id="KW-1185">Reference proteome</keyword>
<organism evidence="2 3">
    <name type="scientific">Catellatospora aurea</name>
    <dbReference type="NCBI Taxonomy" id="1337874"/>
    <lineage>
        <taxon>Bacteria</taxon>
        <taxon>Bacillati</taxon>
        <taxon>Actinomycetota</taxon>
        <taxon>Actinomycetes</taxon>
        <taxon>Micromonosporales</taxon>
        <taxon>Micromonosporaceae</taxon>
        <taxon>Catellatospora</taxon>
    </lineage>
</organism>
<proteinExistence type="predicted"/>
<keyword evidence="1" id="KW-0472">Membrane</keyword>
<comment type="caution">
    <text evidence="2">The sequence shown here is derived from an EMBL/GenBank/DDBJ whole genome shotgun (WGS) entry which is preliminary data.</text>
</comment>
<evidence type="ECO:0000256" key="1">
    <source>
        <dbReference type="SAM" id="Phobius"/>
    </source>
</evidence>
<keyword evidence="1" id="KW-1133">Transmembrane helix</keyword>
<keyword evidence="1" id="KW-0812">Transmembrane</keyword>
<name>A0ABW2H8X2_9ACTN</name>
<evidence type="ECO:0000313" key="3">
    <source>
        <dbReference type="Proteomes" id="UP001596392"/>
    </source>
</evidence>
<reference evidence="3" key="1">
    <citation type="journal article" date="2019" name="Int. J. Syst. Evol. Microbiol.">
        <title>The Global Catalogue of Microorganisms (GCM) 10K type strain sequencing project: providing services to taxonomists for standard genome sequencing and annotation.</title>
        <authorList>
            <consortium name="The Broad Institute Genomics Platform"/>
            <consortium name="The Broad Institute Genome Sequencing Center for Infectious Disease"/>
            <person name="Wu L."/>
            <person name="Ma J."/>
        </authorList>
    </citation>
    <scope>NUCLEOTIDE SEQUENCE [LARGE SCALE GENOMIC DNA]</scope>
    <source>
        <strain evidence="3">CGMCC 1.9106</strain>
    </source>
</reference>